<dbReference type="EMBL" id="BLKU01000002">
    <property type="protein sequence ID" value="GFG63103.1"/>
    <property type="molecule type" value="Genomic_DNA"/>
</dbReference>
<proteinExistence type="predicted"/>
<comment type="caution">
    <text evidence="1">The sequence shown here is derived from an EMBL/GenBank/DDBJ whole genome shotgun (WGS) entry which is preliminary data.</text>
</comment>
<reference evidence="1 2" key="1">
    <citation type="journal article" date="2019" name="Emerg. Microbes Infect.">
        <title>Comprehensive subspecies identification of 175 nontuberculous mycobacteria species based on 7547 genomic profiles.</title>
        <authorList>
            <person name="Matsumoto Y."/>
            <person name="Kinjo T."/>
            <person name="Motooka D."/>
            <person name="Nabeya D."/>
            <person name="Jung N."/>
            <person name="Uechi K."/>
            <person name="Horii T."/>
            <person name="Iida T."/>
            <person name="Fujita J."/>
            <person name="Nakamura S."/>
        </authorList>
    </citation>
    <scope>NUCLEOTIDE SEQUENCE [LARGE SCALE GENOMIC DNA]</scope>
    <source>
        <strain evidence="1 2">JCM 13573</strain>
    </source>
</reference>
<sequence length="73" mass="7930">MVIRSVPGGALDDGDVVGWPLFWLVHALNGVMAVRTATAQAAPFFMRRSYPESPICKLRLTRAGLSPRLAALH</sequence>
<protein>
    <submittedName>
        <fullName evidence="1">Uncharacterized protein</fullName>
    </submittedName>
</protein>
<name>A0ABQ1BHC8_9MYCO</name>
<accession>A0ABQ1BHC8</accession>
<organism evidence="1 2">
    <name type="scientific">Mycobacterium kubicae</name>
    <dbReference type="NCBI Taxonomy" id="120959"/>
    <lineage>
        <taxon>Bacteria</taxon>
        <taxon>Bacillati</taxon>
        <taxon>Actinomycetota</taxon>
        <taxon>Actinomycetes</taxon>
        <taxon>Mycobacteriales</taxon>
        <taxon>Mycobacteriaceae</taxon>
        <taxon>Mycobacterium</taxon>
        <taxon>Mycobacterium simiae complex</taxon>
    </lineage>
</organism>
<keyword evidence="2" id="KW-1185">Reference proteome</keyword>
<evidence type="ECO:0000313" key="1">
    <source>
        <dbReference type="EMBL" id="GFG63103.1"/>
    </source>
</evidence>
<gene>
    <name evidence="1" type="ORF">MKUB_05930</name>
</gene>
<evidence type="ECO:0000313" key="2">
    <source>
        <dbReference type="Proteomes" id="UP000465306"/>
    </source>
</evidence>
<dbReference type="Proteomes" id="UP000465306">
    <property type="component" value="Unassembled WGS sequence"/>
</dbReference>